<gene>
    <name evidence="9" type="ORF">M404DRAFT_121577</name>
</gene>
<dbReference type="Proteomes" id="UP000054217">
    <property type="component" value="Unassembled WGS sequence"/>
</dbReference>
<dbReference type="SUPFAM" id="SSF50129">
    <property type="entry name" value="GroES-like"/>
    <property type="match status" value="1"/>
</dbReference>
<dbReference type="CDD" id="cd05285">
    <property type="entry name" value="sorbitol_DH"/>
    <property type="match status" value="1"/>
</dbReference>
<evidence type="ECO:0000313" key="9">
    <source>
        <dbReference type="EMBL" id="KIO14302.1"/>
    </source>
</evidence>
<protein>
    <recommendedName>
        <fullName evidence="8">Enoyl reductase (ER) domain-containing protein</fullName>
    </recommendedName>
</protein>
<evidence type="ECO:0000256" key="1">
    <source>
        <dbReference type="ARBA" id="ARBA00001947"/>
    </source>
</evidence>
<evidence type="ECO:0000256" key="2">
    <source>
        <dbReference type="ARBA" id="ARBA00008072"/>
    </source>
</evidence>
<evidence type="ECO:0000259" key="8">
    <source>
        <dbReference type="SMART" id="SM00829"/>
    </source>
</evidence>
<dbReference type="OrthoDB" id="5363962at2759"/>
<evidence type="ECO:0000313" key="10">
    <source>
        <dbReference type="Proteomes" id="UP000054217"/>
    </source>
</evidence>
<accession>A0A0C3KXR3</accession>
<dbReference type="InterPro" id="IPR013149">
    <property type="entry name" value="ADH-like_C"/>
</dbReference>
<dbReference type="PANTHER" id="PTHR43161">
    <property type="entry name" value="SORBITOL DEHYDROGENASE"/>
    <property type="match status" value="1"/>
</dbReference>
<dbReference type="InterPro" id="IPR045306">
    <property type="entry name" value="SDH-like"/>
</dbReference>
<dbReference type="InterPro" id="IPR036291">
    <property type="entry name" value="NAD(P)-bd_dom_sf"/>
</dbReference>
<reference evidence="9 10" key="1">
    <citation type="submission" date="2014-04" db="EMBL/GenBank/DDBJ databases">
        <authorList>
            <consortium name="DOE Joint Genome Institute"/>
            <person name="Kuo A."/>
            <person name="Kohler A."/>
            <person name="Costa M.D."/>
            <person name="Nagy L.G."/>
            <person name="Floudas D."/>
            <person name="Copeland A."/>
            <person name="Barry K.W."/>
            <person name="Cichocki N."/>
            <person name="Veneault-Fourrey C."/>
            <person name="LaButti K."/>
            <person name="Lindquist E.A."/>
            <person name="Lipzen A."/>
            <person name="Lundell T."/>
            <person name="Morin E."/>
            <person name="Murat C."/>
            <person name="Sun H."/>
            <person name="Tunlid A."/>
            <person name="Henrissat B."/>
            <person name="Grigoriev I.V."/>
            <person name="Hibbett D.S."/>
            <person name="Martin F."/>
            <person name="Nordberg H.P."/>
            <person name="Cantor M.N."/>
            <person name="Hua S.X."/>
        </authorList>
    </citation>
    <scope>NUCLEOTIDE SEQUENCE [LARGE SCALE GENOMIC DNA]</scope>
    <source>
        <strain evidence="9 10">Marx 270</strain>
    </source>
</reference>
<keyword evidence="10" id="KW-1185">Reference proteome</keyword>
<dbReference type="SMART" id="SM00829">
    <property type="entry name" value="PKS_ER"/>
    <property type="match status" value="1"/>
</dbReference>
<keyword evidence="5" id="KW-0560">Oxidoreductase</keyword>
<dbReference type="PROSITE" id="PS00059">
    <property type="entry name" value="ADH_ZINC"/>
    <property type="match status" value="1"/>
</dbReference>
<dbReference type="Pfam" id="PF00107">
    <property type="entry name" value="ADH_zinc_N"/>
    <property type="match status" value="1"/>
</dbReference>
<evidence type="ECO:0000256" key="4">
    <source>
        <dbReference type="ARBA" id="ARBA00022833"/>
    </source>
</evidence>
<dbReference type="PANTHER" id="PTHR43161:SF25">
    <property type="entry name" value="ALCOHOL DEHYDROGENASE, PUTATIVE (AFU_ORTHOLOGUE AFUA_1G14390)-RELATED"/>
    <property type="match status" value="1"/>
</dbReference>
<evidence type="ECO:0000256" key="7">
    <source>
        <dbReference type="RuleBase" id="RU361277"/>
    </source>
</evidence>
<dbReference type="Pfam" id="PF08240">
    <property type="entry name" value="ADH_N"/>
    <property type="match status" value="1"/>
</dbReference>
<sequence length="375" mass="40817">MSPVAFPTHRAAVLYGPKDIRIEDRLVWPPQYDQVQVAVKSTGLCGSDLHYYTDGRNGDFAVQSPLVLGHEAAGVVVSVGPGVKHLVPGQRVAIEAGVMCRQCDYCRSGRYNLCKSLWFASSAKTIPHHDGTLQDRMNHPSHVLHPLPDNCSFEVAALAEPLSVLIHASRRANLQRGQRVLVFGVGSIGILACALAKSYGAAQVAAVDINQQRLNFAKSNGFASRTYCLPAVDRAKTTDEQLRRARENVQRVLADFGTPDGYDIVFECTGAESCIQMSIYAAVTGGKVMLVGMGSRNVMLPLSAAALREVDIQGSFRYANTYPTALSLLSSGKLQNVEKLVTHRLRLHETARAFDLLARGRDEQGNMVMKIMIAP</sequence>
<dbReference type="HOGENOM" id="CLU_026673_11_5_1"/>
<keyword evidence="3 7" id="KW-0479">Metal-binding</keyword>
<dbReference type="SUPFAM" id="SSF51735">
    <property type="entry name" value="NAD(P)-binding Rossmann-fold domains"/>
    <property type="match status" value="1"/>
</dbReference>
<keyword evidence="6" id="KW-0520">NAD</keyword>
<dbReference type="InParanoid" id="A0A0C3KXR3"/>
<dbReference type="Gene3D" id="3.40.50.720">
    <property type="entry name" value="NAD(P)-binding Rossmann-like Domain"/>
    <property type="match status" value="1"/>
</dbReference>
<feature type="domain" description="Enoyl reductase (ER)" evidence="8">
    <location>
        <begin position="21"/>
        <end position="369"/>
    </location>
</feature>
<name>A0A0C3KXR3_PISTI</name>
<evidence type="ECO:0000256" key="3">
    <source>
        <dbReference type="ARBA" id="ARBA00022723"/>
    </source>
</evidence>
<keyword evidence="4 7" id="KW-0862">Zinc</keyword>
<dbReference type="InterPro" id="IPR020843">
    <property type="entry name" value="ER"/>
</dbReference>
<evidence type="ECO:0000256" key="6">
    <source>
        <dbReference type="ARBA" id="ARBA00023027"/>
    </source>
</evidence>
<dbReference type="InterPro" id="IPR011032">
    <property type="entry name" value="GroES-like_sf"/>
</dbReference>
<dbReference type="GO" id="GO:0003939">
    <property type="term" value="F:L-iditol 2-dehydrogenase (NAD+) activity"/>
    <property type="evidence" value="ECO:0007669"/>
    <property type="project" value="TreeGrafter"/>
</dbReference>
<dbReference type="STRING" id="870435.A0A0C3KXR3"/>
<dbReference type="InterPro" id="IPR013154">
    <property type="entry name" value="ADH-like_N"/>
</dbReference>
<proteinExistence type="inferred from homology"/>
<dbReference type="GO" id="GO:0006062">
    <property type="term" value="P:sorbitol catabolic process"/>
    <property type="evidence" value="ECO:0007669"/>
    <property type="project" value="TreeGrafter"/>
</dbReference>
<dbReference type="InterPro" id="IPR002328">
    <property type="entry name" value="ADH_Zn_CS"/>
</dbReference>
<comment type="cofactor">
    <cofactor evidence="1 7">
        <name>Zn(2+)</name>
        <dbReference type="ChEBI" id="CHEBI:29105"/>
    </cofactor>
</comment>
<dbReference type="FunFam" id="3.40.50.720:FF:000068">
    <property type="entry name" value="Sorbitol dehydrogenase"/>
    <property type="match status" value="1"/>
</dbReference>
<dbReference type="AlphaFoldDB" id="A0A0C3KXR3"/>
<dbReference type="Gene3D" id="3.90.180.10">
    <property type="entry name" value="Medium-chain alcohol dehydrogenases, catalytic domain"/>
    <property type="match status" value="1"/>
</dbReference>
<reference evidence="10" key="2">
    <citation type="submission" date="2015-01" db="EMBL/GenBank/DDBJ databases">
        <title>Evolutionary Origins and Diversification of the Mycorrhizal Mutualists.</title>
        <authorList>
            <consortium name="DOE Joint Genome Institute"/>
            <consortium name="Mycorrhizal Genomics Consortium"/>
            <person name="Kohler A."/>
            <person name="Kuo A."/>
            <person name="Nagy L.G."/>
            <person name="Floudas D."/>
            <person name="Copeland A."/>
            <person name="Barry K.W."/>
            <person name="Cichocki N."/>
            <person name="Veneault-Fourrey C."/>
            <person name="LaButti K."/>
            <person name="Lindquist E.A."/>
            <person name="Lipzen A."/>
            <person name="Lundell T."/>
            <person name="Morin E."/>
            <person name="Murat C."/>
            <person name="Riley R."/>
            <person name="Ohm R."/>
            <person name="Sun H."/>
            <person name="Tunlid A."/>
            <person name="Henrissat B."/>
            <person name="Grigoriev I.V."/>
            <person name="Hibbett D.S."/>
            <person name="Martin F."/>
        </authorList>
    </citation>
    <scope>NUCLEOTIDE SEQUENCE [LARGE SCALE GENOMIC DNA]</scope>
    <source>
        <strain evidence="10">Marx 270</strain>
    </source>
</reference>
<comment type="similarity">
    <text evidence="2 7">Belongs to the zinc-containing alcohol dehydrogenase family.</text>
</comment>
<evidence type="ECO:0000256" key="5">
    <source>
        <dbReference type="ARBA" id="ARBA00023002"/>
    </source>
</evidence>
<organism evidence="9 10">
    <name type="scientific">Pisolithus tinctorius Marx 270</name>
    <dbReference type="NCBI Taxonomy" id="870435"/>
    <lineage>
        <taxon>Eukaryota</taxon>
        <taxon>Fungi</taxon>
        <taxon>Dikarya</taxon>
        <taxon>Basidiomycota</taxon>
        <taxon>Agaricomycotina</taxon>
        <taxon>Agaricomycetes</taxon>
        <taxon>Agaricomycetidae</taxon>
        <taxon>Boletales</taxon>
        <taxon>Sclerodermatineae</taxon>
        <taxon>Pisolithaceae</taxon>
        <taxon>Pisolithus</taxon>
    </lineage>
</organism>
<dbReference type="EMBL" id="KN831945">
    <property type="protein sequence ID" value="KIO14302.1"/>
    <property type="molecule type" value="Genomic_DNA"/>
</dbReference>
<dbReference type="GO" id="GO:0008270">
    <property type="term" value="F:zinc ion binding"/>
    <property type="evidence" value="ECO:0007669"/>
    <property type="project" value="InterPro"/>
</dbReference>